<evidence type="ECO:0000313" key="2">
    <source>
        <dbReference type="Proteomes" id="UP000038010"/>
    </source>
</evidence>
<reference evidence="1 2" key="1">
    <citation type="submission" date="2015-06" db="EMBL/GenBank/DDBJ databases">
        <title>Draft genome of the ant-associated black yeast Phialophora attae CBS 131958.</title>
        <authorList>
            <person name="Moreno L.F."/>
            <person name="Stielow B.J."/>
            <person name="de Hoog S."/>
            <person name="Vicente V.A."/>
            <person name="Weiss V.A."/>
            <person name="de Vries M."/>
            <person name="Cruz L.M."/>
            <person name="Souza E.M."/>
        </authorList>
    </citation>
    <scope>NUCLEOTIDE SEQUENCE [LARGE SCALE GENOMIC DNA]</scope>
    <source>
        <strain evidence="1 2">CBS 131958</strain>
    </source>
</reference>
<dbReference type="Proteomes" id="UP000038010">
    <property type="component" value="Unassembled WGS sequence"/>
</dbReference>
<dbReference type="AlphaFoldDB" id="A0A0N0NNF8"/>
<dbReference type="RefSeq" id="XP_018001441.1">
    <property type="nucleotide sequence ID" value="XM_018149481.1"/>
</dbReference>
<keyword evidence="2" id="KW-1185">Reference proteome</keyword>
<organism evidence="1 2">
    <name type="scientific">Cyphellophora attinorum</name>
    <dbReference type="NCBI Taxonomy" id="1664694"/>
    <lineage>
        <taxon>Eukaryota</taxon>
        <taxon>Fungi</taxon>
        <taxon>Dikarya</taxon>
        <taxon>Ascomycota</taxon>
        <taxon>Pezizomycotina</taxon>
        <taxon>Eurotiomycetes</taxon>
        <taxon>Chaetothyriomycetidae</taxon>
        <taxon>Chaetothyriales</taxon>
        <taxon>Cyphellophoraceae</taxon>
        <taxon>Cyphellophora</taxon>
    </lineage>
</organism>
<sequence>MSQALSAPRWNKPAPNLASMPLEILEKIIGYAIPDSIRIMIWNLPCRVIWYWDPPQWPWGATEPAGLLLVSKQVGRVARKILAQRFELRYRGGGVEDLVNVSGGYIRFKGNLSLPHVLLRMISYVQFTDRQYGQPGRVAIGTWESTGGKATSSVSY</sequence>
<proteinExistence type="predicted"/>
<dbReference type="GeneID" id="28741361"/>
<comment type="caution">
    <text evidence="1">The sequence shown here is derived from an EMBL/GenBank/DDBJ whole genome shotgun (WGS) entry which is preliminary data.</text>
</comment>
<accession>A0A0N0NNF8</accession>
<name>A0A0N0NNF8_9EURO</name>
<protein>
    <recommendedName>
        <fullName evidence="3">F-box domain-containing protein</fullName>
    </recommendedName>
</protein>
<evidence type="ECO:0008006" key="3">
    <source>
        <dbReference type="Google" id="ProtNLM"/>
    </source>
</evidence>
<gene>
    <name evidence="1" type="ORF">AB675_8986</name>
</gene>
<evidence type="ECO:0000313" key="1">
    <source>
        <dbReference type="EMBL" id="KPI41478.1"/>
    </source>
</evidence>
<dbReference type="VEuPathDB" id="FungiDB:AB675_8986"/>
<dbReference type="EMBL" id="LFJN01000009">
    <property type="protein sequence ID" value="KPI41478.1"/>
    <property type="molecule type" value="Genomic_DNA"/>
</dbReference>